<keyword evidence="3" id="KW-0539">Nucleus</keyword>
<keyword evidence="5" id="KW-0175">Coiled coil</keyword>
<dbReference type="STRING" id="90262.A0A1X2I6L7"/>
<dbReference type="OrthoDB" id="5575062at2759"/>
<feature type="coiled-coil region" evidence="5">
    <location>
        <begin position="58"/>
        <end position="99"/>
    </location>
</feature>
<evidence type="ECO:0000256" key="1">
    <source>
        <dbReference type="ARBA" id="ARBA00022618"/>
    </source>
</evidence>
<sequence>MDVDDFSQGSIRSTDWAVEVDYSVLDDDERDDNSAQLEKRYQDDIKRRNEEIDKMAPNLKAIDRLEGVEQRLGDMEEEYRTARRTVESAKEKFDQVRHKRNSLFQRAFTHISEHIDQVYKELTRTPTFPLGGSAYLTLEDTDEPYLKGVLYHAMPPMKRFRDMNQLSGGEKSMAALALLFAIRR</sequence>
<evidence type="ECO:0000313" key="6">
    <source>
        <dbReference type="EMBL" id="ORZ09530.1"/>
    </source>
</evidence>
<evidence type="ECO:0000256" key="4">
    <source>
        <dbReference type="ARBA" id="ARBA00023306"/>
    </source>
</evidence>
<dbReference type="EMBL" id="MCGE01000027">
    <property type="protein sequence ID" value="ORZ09530.1"/>
    <property type="molecule type" value="Genomic_DNA"/>
</dbReference>
<dbReference type="GO" id="GO:0003677">
    <property type="term" value="F:DNA binding"/>
    <property type="evidence" value="ECO:0007669"/>
    <property type="project" value="TreeGrafter"/>
</dbReference>
<dbReference type="GO" id="GO:0005634">
    <property type="term" value="C:nucleus"/>
    <property type="evidence" value="ECO:0007669"/>
    <property type="project" value="TreeGrafter"/>
</dbReference>
<evidence type="ECO:0000256" key="2">
    <source>
        <dbReference type="ARBA" id="ARBA00022776"/>
    </source>
</evidence>
<dbReference type="GO" id="GO:0016787">
    <property type="term" value="F:hydrolase activity"/>
    <property type="evidence" value="ECO:0007669"/>
    <property type="project" value="UniProtKB-KW"/>
</dbReference>
<dbReference type="SUPFAM" id="SSF52540">
    <property type="entry name" value="P-loop containing nucleoside triphosphate hydrolases"/>
    <property type="match status" value="1"/>
</dbReference>
<name>A0A1X2I6L7_9FUNG</name>
<keyword evidence="4" id="KW-0131">Cell cycle</keyword>
<organism evidence="6 7">
    <name type="scientific">Absidia repens</name>
    <dbReference type="NCBI Taxonomy" id="90262"/>
    <lineage>
        <taxon>Eukaryota</taxon>
        <taxon>Fungi</taxon>
        <taxon>Fungi incertae sedis</taxon>
        <taxon>Mucoromycota</taxon>
        <taxon>Mucoromycotina</taxon>
        <taxon>Mucoromycetes</taxon>
        <taxon>Mucorales</taxon>
        <taxon>Cunninghamellaceae</taxon>
        <taxon>Absidia</taxon>
    </lineage>
</organism>
<gene>
    <name evidence="6" type="ORF">BCR42DRAFT_119406</name>
</gene>
<dbReference type="AlphaFoldDB" id="A0A1X2I6L7"/>
<dbReference type="PANTHER" id="PTHR18937:SF12">
    <property type="entry name" value="STRUCTURAL MAINTENANCE OF CHROMOSOMES PROTEIN"/>
    <property type="match status" value="1"/>
</dbReference>
<dbReference type="GO" id="GO:0051301">
    <property type="term" value="P:cell division"/>
    <property type="evidence" value="ECO:0007669"/>
    <property type="project" value="UniProtKB-KW"/>
</dbReference>
<protein>
    <submittedName>
        <fullName evidence="6">p-loop containing nucleoside triphosphate hydrolase protein</fullName>
    </submittedName>
</protein>
<dbReference type="InterPro" id="IPR027417">
    <property type="entry name" value="P-loop_NTPase"/>
</dbReference>
<dbReference type="Gene3D" id="3.40.50.300">
    <property type="entry name" value="P-loop containing nucleotide triphosphate hydrolases"/>
    <property type="match status" value="1"/>
</dbReference>
<evidence type="ECO:0000256" key="3">
    <source>
        <dbReference type="ARBA" id="ARBA00023242"/>
    </source>
</evidence>
<dbReference type="PANTHER" id="PTHR18937">
    <property type="entry name" value="STRUCTURAL MAINTENANCE OF CHROMOSOMES SMC FAMILY MEMBER"/>
    <property type="match status" value="1"/>
</dbReference>
<evidence type="ECO:0000313" key="7">
    <source>
        <dbReference type="Proteomes" id="UP000193560"/>
    </source>
</evidence>
<keyword evidence="2" id="KW-0498">Mitosis</keyword>
<dbReference type="Proteomes" id="UP000193560">
    <property type="component" value="Unassembled WGS sequence"/>
</dbReference>
<accession>A0A1X2I6L7</accession>
<evidence type="ECO:0000256" key="5">
    <source>
        <dbReference type="SAM" id="Coils"/>
    </source>
</evidence>
<reference evidence="6 7" key="1">
    <citation type="submission" date="2016-07" db="EMBL/GenBank/DDBJ databases">
        <title>Pervasive Adenine N6-methylation of Active Genes in Fungi.</title>
        <authorList>
            <consortium name="DOE Joint Genome Institute"/>
            <person name="Mondo S.J."/>
            <person name="Dannebaum R.O."/>
            <person name="Kuo R.C."/>
            <person name="Labutti K."/>
            <person name="Haridas S."/>
            <person name="Kuo A."/>
            <person name="Salamov A."/>
            <person name="Ahrendt S.R."/>
            <person name="Lipzen A."/>
            <person name="Sullivan W."/>
            <person name="Andreopoulos W.B."/>
            <person name="Clum A."/>
            <person name="Lindquist E."/>
            <person name="Daum C."/>
            <person name="Ramamoorthy G.K."/>
            <person name="Gryganskyi A."/>
            <person name="Culley D."/>
            <person name="Magnuson J.K."/>
            <person name="James T.Y."/>
            <person name="O'Malley M.A."/>
            <person name="Stajich J.E."/>
            <person name="Spatafora J.W."/>
            <person name="Visel A."/>
            <person name="Grigoriev I.V."/>
        </authorList>
    </citation>
    <scope>NUCLEOTIDE SEQUENCE [LARGE SCALE GENOMIC DNA]</scope>
    <source>
        <strain evidence="6 7">NRRL 1336</strain>
    </source>
</reference>
<proteinExistence type="predicted"/>
<keyword evidence="7" id="KW-1185">Reference proteome</keyword>
<keyword evidence="1" id="KW-0132">Cell division</keyword>
<dbReference type="GO" id="GO:0008278">
    <property type="term" value="C:cohesin complex"/>
    <property type="evidence" value="ECO:0007669"/>
    <property type="project" value="TreeGrafter"/>
</dbReference>
<dbReference type="GO" id="GO:0007062">
    <property type="term" value="P:sister chromatid cohesion"/>
    <property type="evidence" value="ECO:0007669"/>
    <property type="project" value="TreeGrafter"/>
</dbReference>
<comment type="caution">
    <text evidence="6">The sequence shown here is derived from an EMBL/GenBank/DDBJ whole genome shotgun (WGS) entry which is preliminary data.</text>
</comment>
<keyword evidence="6" id="KW-0378">Hydrolase</keyword>